<dbReference type="InterPro" id="IPR036680">
    <property type="entry name" value="SPOR-like_sf"/>
</dbReference>
<dbReference type="HOGENOM" id="CLU_1178699_0_0_7"/>
<keyword evidence="3" id="KW-1185">Reference proteome</keyword>
<dbReference type="SUPFAM" id="SSF48452">
    <property type="entry name" value="TPR-like"/>
    <property type="match status" value="1"/>
</dbReference>
<dbReference type="AlphaFoldDB" id="E1QJN5"/>
<dbReference type="Gene3D" id="1.25.40.10">
    <property type="entry name" value="Tetratricopeptide repeat domain"/>
    <property type="match status" value="1"/>
</dbReference>
<dbReference type="OrthoDB" id="5338908at2"/>
<dbReference type="PROSITE" id="PS51724">
    <property type="entry name" value="SPOR"/>
    <property type="match status" value="1"/>
</dbReference>
<dbReference type="InterPro" id="IPR007730">
    <property type="entry name" value="SPOR-like_dom"/>
</dbReference>
<dbReference type="RefSeq" id="WP_013259217.1">
    <property type="nucleotide sequence ID" value="NC_014365.1"/>
</dbReference>
<dbReference type="KEGG" id="dbr:Deba_2416"/>
<evidence type="ECO:0000313" key="2">
    <source>
        <dbReference type="EMBL" id="ADK85778.1"/>
    </source>
</evidence>
<dbReference type="InterPro" id="IPR011990">
    <property type="entry name" value="TPR-like_helical_dom_sf"/>
</dbReference>
<dbReference type="GO" id="GO:0042834">
    <property type="term" value="F:peptidoglycan binding"/>
    <property type="evidence" value="ECO:0007669"/>
    <property type="project" value="InterPro"/>
</dbReference>
<dbReference type="Proteomes" id="UP000009047">
    <property type="component" value="Chromosome"/>
</dbReference>
<evidence type="ECO:0000313" key="3">
    <source>
        <dbReference type="Proteomes" id="UP000009047"/>
    </source>
</evidence>
<dbReference type="EMBL" id="CP002085">
    <property type="protein sequence ID" value="ADK85778.1"/>
    <property type="molecule type" value="Genomic_DNA"/>
</dbReference>
<dbReference type="Pfam" id="PF05036">
    <property type="entry name" value="SPOR"/>
    <property type="match status" value="1"/>
</dbReference>
<sequence length="235" mass="24769">MLGRDVLAVALVALLLGLVGCAGKEAPAVAGPDDAKALAHYDKALTMKAANEADAAARELQRALQADPDLYQAYYQLGLIYQDSGQPEVARRVWQTGVERATVGPERPDYPRERAVAEMRAALAGLEAAPPLVEAPPAQSPLPPPVAAPTAAPAATTGGQWAVLFSSNLKKASADGDVNLLKAKGFSASVKKVRLKGKAWLRVVAACCTSKDQARENLRKIQQATGRKGLSLIRQ</sequence>
<reference evidence="2 3" key="1">
    <citation type="journal article" date="2010" name="Stand. Genomic Sci.">
        <title>Complete genome sequence of Desulfarculus baarsii type strain (2st14).</title>
        <authorList>
            <person name="Sun H."/>
            <person name="Spring S."/>
            <person name="Lapidus A."/>
            <person name="Davenport K."/>
            <person name="Del Rio T.G."/>
            <person name="Tice H."/>
            <person name="Nolan M."/>
            <person name="Copeland A."/>
            <person name="Cheng J.F."/>
            <person name="Lucas S."/>
            <person name="Tapia R."/>
            <person name="Goodwin L."/>
            <person name="Pitluck S."/>
            <person name="Ivanova N."/>
            <person name="Pagani I."/>
            <person name="Mavromatis K."/>
            <person name="Ovchinnikova G."/>
            <person name="Pati A."/>
            <person name="Chen A."/>
            <person name="Palaniappan K."/>
            <person name="Hauser L."/>
            <person name="Chang Y.J."/>
            <person name="Jeffries C.D."/>
            <person name="Detter J.C."/>
            <person name="Han C."/>
            <person name="Rohde M."/>
            <person name="Brambilla E."/>
            <person name="Goker M."/>
            <person name="Woyke T."/>
            <person name="Bristow J."/>
            <person name="Eisen J.A."/>
            <person name="Markowitz V."/>
            <person name="Hugenholtz P."/>
            <person name="Kyrpides N.C."/>
            <person name="Klenk H.P."/>
            <person name="Land M."/>
        </authorList>
    </citation>
    <scope>NUCLEOTIDE SEQUENCE [LARGE SCALE GENOMIC DNA]</scope>
    <source>
        <strain evidence="3">ATCC 33931 / DSM 2075 / LMG 7858 / VKM B-1802 / 2st14</strain>
    </source>
</reference>
<name>E1QJN5_DESB2</name>
<dbReference type="PROSITE" id="PS51257">
    <property type="entry name" value="PROKAR_LIPOPROTEIN"/>
    <property type="match status" value="1"/>
</dbReference>
<accession>E1QJN5</accession>
<evidence type="ECO:0000259" key="1">
    <source>
        <dbReference type="PROSITE" id="PS51724"/>
    </source>
</evidence>
<proteinExistence type="predicted"/>
<dbReference type="STRING" id="644282.Deba_2416"/>
<organism evidence="2 3">
    <name type="scientific">Desulfarculus baarsii (strain ATCC 33931 / DSM 2075 / LMG 7858 / VKM B-1802 / 2st14)</name>
    <dbReference type="NCBI Taxonomy" id="644282"/>
    <lineage>
        <taxon>Bacteria</taxon>
        <taxon>Pseudomonadati</taxon>
        <taxon>Thermodesulfobacteriota</taxon>
        <taxon>Desulfarculia</taxon>
        <taxon>Desulfarculales</taxon>
        <taxon>Desulfarculaceae</taxon>
        <taxon>Desulfarculus</taxon>
    </lineage>
</organism>
<protein>
    <submittedName>
        <fullName evidence="2">Sporulation domain protein</fullName>
    </submittedName>
</protein>
<feature type="domain" description="SPOR" evidence="1">
    <location>
        <begin position="155"/>
        <end position="234"/>
    </location>
</feature>
<gene>
    <name evidence="2" type="ordered locus">Deba_2416</name>
</gene>
<dbReference type="SUPFAM" id="SSF110997">
    <property type="entry name" value="Sporulation related repeat"/>
    <property type="match status" value="1"/>
</dbReference>